<sequence length="279" mass="32120">MDSSTSWFSQGRIGEALQVGNTIFTSKFRWRILDKRKERDCQVSQEDSIEDFASYASIKLLCAEASNPSRWVFMRIYMQVPLKNTENEDAQTRALQAIQTKPKELIAYQTLANAPYVLKYVPELLDFEEHRQGSSNSFPANLVPGGFLTIIVWEHVPGVLLGDGSGKATKFWDLKDPRERVTIREKFKELIPKITKAGIWPKTAGPSNLIWCSETKSLHLVGFREWSHMPRQTWNAGWYPRFDLVRVPVDCHWSDSDWNGSTSGWKWELDDFVAREQSS</sequence>
<dbReference type="Proteomes" id="UP001150904">
    <property type="component" value="Unassembled WGS sequence"/>
</dbReference>
<dbReference type="RefSeq" id="XP_058306421.1">
    <property type="nucleotide sequence ID" value="XM_058454172.1"/>
</dbReference>
<comment type="caution">
    <text evidence="1">The sequence shown here is derived from an EMBL/GenBank/DDBJ whole genome shotgun (WGS) entry which is preliminary data.</text>
</comment>
<organism evidence="1 2">
    <name type="scientific">Penicillium cinerascens</name>
    <dbReference type="NCBI Taxonomy" id="70096"/>
    <lineage>
        <taxon>Eukaryota</taxon>
        <taxon>Fungi</taxon>
        <taxon>Dikarya</taxon>
        <taxon>Ascomycota</taxon>
        <taxon>Pezizomycotina</taxon>
        <taxon>Eurotiomycetes</taxon>
        <taxon>Eurotiomycetidae</taxon>
        <taxon>Eurotiales</taxon>
        <taxon>Aspergillaceae</taxon>
        <taxon>Penicillium</taxon>
    </lineage>
</organism>
<accession>A0A9W9MDJ0</accession>
<evidence type="ECO:0000313" key="2">
    <source>
        <dbReference type="Proteomes" id="UP001150904"/>
    </source>
</evidence>
<reference evidence="1" key="1">
    <citation type="submission" date="2022-12" db="EMBL/GenBank/DDBJ databases">
        <authorList>
            <person name="Petersen C."/>
        </authorList>
    </citation>
    <scope>NUCLEOTIDE SEQUENCE</scope>
    <source>
        <strain evidence="1">IBT 15544</strain>
    </source>
</reference>
<gene>
    <name evidence="1" type="ORF">N7498_007110</name>
</gene>
<keyword evidence="2" id="KW-1185">Reference proteome</keyword>
<protein>
    <submittedName>
        <fullName evidence="1">Uncharacterized protein</fullName>
    </submittedName>
</protein>
<reference evidence="1" key="2">
    <citation type="journal article" date="2023" name="IMA Fungus">
        <title>Comparative genomic study of the Penicillium genus elucidates a diverse pangenome and 15 lateral gene transfer events.</title>
        <authorList>
            <person name="Petersen C."/>
            <person name="Sorensen T."/>
            <person name="Nielsen M.R."/>
            <person name="Sondergaard T.E."/>
            <person name="Sorensen J.L."/>
            <person name="Fitzpatrick D.A."/>
            <person name="Frisvad J.C."/>
            <person name="Nielsen K.L."/>
        </authorList>
    </citation>
    <scope>NUCLEOTIDE SEQUENCE</scope>
    <source>
        <strain evidence="1">IBT 15544</strain>
    </source>
</reference>
<dbReference type="EMBL" id="JAPQKR010000014">
    <property type="protein sequence ID" value="KAJ5197993.1"/>
    <property type="molecule type" value="Genomic_DNA"/>
</dbReference>
<name>A0A9W9MDJ0_9EURO</name>
<proteinExistence type="predicted"/>
<dbReference type="AlphaFoldDB" id="A0A9W9MDJ0"/>
<evidence type="ECO:0000313" key="1">
    <source>
        <dbReference type="EMBL" id="KAJ5197993.1"/>
    </source>
</evidence>
<dbReference type="OrthoDB" id="5401170at2759"/>
<dbReference type="GeneID" id="83181473"/>